<reference evidence="7 8" key="1">
    <citation type="submission" date="2016-05" db="EMBL/GenBank/DDBJ databases">
        <title>Draft genome sequence of a porcine commensal Rothia nasimurium.</title>
        <authorList>
            <person name="Gaiser R.A."/>
            <person name="Van Baarlen P."/>
            <person name="Wells J.M."/>
        </authorList>
    </citation>
    <scope>NUCLEOTIDE SEQUENCE [LARGE SCALE GENOMIC DNA]</scope>
    <source>
        <strain evidence="7 8">PT-32</strain>
    </source>
</reference>
<accession>A0A1Y1RMK5</accession>
<dbReference type="AlphaFoldDB" id="A0A1Y1RMK5"/>
<feature type="region of interest" description="Disordered" evidence="6">
    <location>
        <begin position="92"/>
        <end position="111"/>
    </location>
</feature>
<evidence type="ECO:0000256" key="1">
    <source>
        <dbReference type="ARBA" id="ARBA00022475"/>
    </source>
</evidence>
<evidence type="ECO:0000256" key="5">
    <source>
        <dbReference type="HAMAP-Rule" id="MF_01600"/>
    </source>
</evidence>
<keyword evidence="8" id="KW-1185">Reference proteome</keyword>
<dbReference type="HAMAP" id="MF_01600">
    <property type="entry name" value="UPF0182"/>
    <property type="match status" value="1"/>
</dbReference>
<feature type="transmembrane region" description="Helical" evidence="5">
    <location>
        <begin position="310"/>
        <end position="332"/>
    </location>
</feature>
<dbReference type="OrthoDB" id="9763654at2"/>
<evidence type="ECO:0000256" key="4">
    <source>
        <dbReference type="ARBA" id="ARBA00023136"/>
    </source>
</evidence>
<feature type="region of interest" description="Disordered" evidence="6">
    <location>
        <begin position="988"/>
        <end position="1011"/>
    </location>
</feature>
<dbReference type="EMBL" id="LXWF01000045">
    <property type="protein sequence ID" value="ORC15159.1"/>
    <property type="molecule type" value="Genomic_DNA"/>
</dbReference>
<dbReference type="Proteomes" id="UP000192359">
    <property type="component" value="Unassembled WGS sequence"/>
</dbReference>
<proteinExistence type="inferred from homology"/>
<feature type="transmembrane region" description="Helical" evidence="5">
    <location>
        <begin position="240"/>
        <end position="260"/>
    </location>
</feature>
<organism evidence="7 8">
    <name type="scientific">Rothia nasimurium</name>
    <dbReference type="NCBI Taxonomy" id="85336"/>
    <lineage>
        <taxon>Bacteria</taxon>
        <taxon>Bacillati</taxon>
        <taxon>Actinomycetota</taxon>
        <taxon>Actinomycetes</taxon>
        <taxon>Micrococcales</taxon>
        <taxon>Micrococcaceae</taxon>
        <taxon>Rothia</taxon>
    </lineage>
</organism>
<feature type="transmembrane region" description="Helical" evidence="5">
    <location>
        <begin position="141"/>
        <end position="162"/>
    </location>
</feature>
<feature type="transmembrane region" description="Helical" evidence="5">
    <location>
        <begin position="280"/>
        <end position="303"/>
    </location>
</feature>
<dbReference type="PANTHER" id="PTHR39344">
    <property type="entry name" value="UPF0182 PROTEIN SLL1060"/>
    <property type="match status" value="1"/>
</dbReference>
<keyword evidence="2 5" id="KW-0812">Transmembrane</keyword>
<protein>
    <recommendedName>
        <fullName evidence="5">UPF0182 protein A7979_08120</fullName>
    </recommendedName>
</protein>
<dbReference type="GO" id="GO:0005886">
    <property type="term" value="C:plasma membrane"/>
    <property type="evidence" value="ECO:0007669"/>
    <property type="project" value="UniProtKB-SubCell"/>
</dbReference>
<evidence type="ECO:0000313" key="8">
    <source>
        <dbReference type="Proteomes" id="UP000192359"/>
    </source>
</evidence>
<feature type="transmembrane region" description="Helical" evidence="5">
    <location>
        <begin position="21"/>
        <end position="42"/>
    </location>
</feature>
<dbReference type="RefSeq" id="WP_083093790.1">
    <property type="nucleotide sequence ID" value="NZ_LXWF01000045.1"/>
</dbReference>
<keyword evidence="4 5" id="KW-0472">Membrane</keyword>
<comment type="subcellular location">
    <subcellularLocation>
        <location evidence="5">Cell membrane</location>
        <topology evidence="5">Multi-pass membrane protein</topology>
    </subcellularLocation>
</comment>
<keyword evidence="3 5" id="KW-1133">Transmembrane helix</keyword>
<evidence type="ECO:0000256" key="6">
    <source>
        <dbReference type="SAM" id="MobiDB-lite"/>
    </source>
</evidence>
<comment type="caution">
    <text evidence="7">The sequence shown here is derived from an EMBL/GenBank/DDBJ whole genome shotgun (WGS) entry which is preliminary data.</text>
</comment>
<sequence>MSTGSTPPRTPRAPRRQNRPLLVTVAIIAALIVAFVFATQVYTDILWYDQLGYLTVFITQNLTRAAVFVAAALIAGLAVWASLYYAYKRGTPQAPTPRSRPAGPRVDENGNPLPGPYADIQDLFNQNMERYRQGIDKMRKAMLILVPVLLGAFVGAGAMTQWETVLLFFNGEPFGATDPEFGLDLGYFLFTLPFLNFITGLLSTVIIFSAMAALAMHYFYGGLMVSEKGMTTTVYFRRHFAVLGALFILVRAITLWLARYNATQDQSGSWAGAMYSDVNAIIPVNAILALASLLVAALFVVAAFKGNFRLPIIGTVVLVIASLVAGGLYPWVVQRFQVVPNEQATEAPYIQRNIDATRVAYGLDSIDVQNYDATTSTEAGALRGESETISNIRLLDPNVVSGAFAQLQQFRPYYQFGQNLSVDRYSINGTETDTVIAARELNPAQNAGSSWVNQHVVYTHGFGVIAAYGNQVEADGKPKFIQSGIQATGAISGDYEPRIYFGQSSPDYSIVGGAAEDEPLELDRPQTADDQSGSDAKYTFSGNGGPNIGNAFNRLAYAIKFQSSDILLSDAVRPESQVLYDRDPSDRVKKVAPYLTVDGNPYPAIIDGQVLWIVDAYTTSDQYPYAQAAELENATADSETATGVSQALPNKQVNYIRNSVKATVNAYDGSVTLYAWDDQDPVLKSWQKVYPETVRPYSEMSASLIEHVRYPQDLFKVQREVLNAYHVTNANSLYAGDDLWSIPNDPTNESGRPLPPYYMSLQMPGAESAAFSLTTSFIPQQSDSNTRNVMYGFLSANGDAGTGKDGEKHEDYGKLTLLELPRSSVVPGPGQAQNVFNSDTAVSTELNLLRQGASDVINGNLLTLPVGGGILYVQPVYVQSSGDAAYPSLRRVLVGFGEKVGFAPTLEEALDELFSGSSGAETATDAGVNETEAAQATDETAPPVDSADLTSALQDARAAMQDADAAMKAGDWAAYGEAQNRLNEALQRAIDAEGLQGTATTDARPTPSPSN</sequence>
<feature type="region of interest" description="Disordered" evidence="6">
    <location>
        <begin position="523"/>
        <end position="542"/>
    </location>
</feature>
<feature type="transmembrane region" description="Helical" evidence="5">
    <location>
        <begin position="62"/>
        <end position="87"/>
    </location>
</feature>
<name>A0A1Y1RMK5_9MICC</name>
<dbReference type="GO" id="GO:0005576">
    <property type="term" value="C:extracellular region"/>
    <property type="evidence" value="ECO:0007669"/>
    <property type="project" value="TreeGrafter"/>
</dbReference>
<dbReference type="InterPro" id="IPR005372">
    <property type="entry name" value="UPF0182"/>
</dbReference>
<keyword evidence="1 5" id="KW-1003">Cell membrane</keyword>
<evidence type="ECO:0000313" key="7">
    <source>
        <dbReference type="EMBL" id="ORC15159.1"/>
    </source>
</evidence>
<gene>
    <name evidence="7" type="ORF">A7979_08120</name>
</gene>
<feature type="transmembrane region" description="Helical" evidence="5">
    <location>
        <begin position="194"/>
        <end position="220"/>
    </location>
</feature>
<comment type="similarity">
    <text evidence="5">Belongs to the UPF0182 family.</text>
</comment>
<evidence type="ECO:0000256" key="3">
    <source>
        <dbReference type="ARBA" id="ARBA00022989"/>
    </source>
</evidence>
<dbReference type="PANTHER" id="PTHR39344:SF1">
    <property type="entry name" value="UPF0182 PROTEIN SLL1060"/>
    <property type="match status" value="1"/>
</dbReference>
<dbReference type="Pfam" id="PF03699">
    <property type="entry name" value="UPF0182"/>
    <property type="match status" value="1"/>
</dbReference>
<evidence type="ECO:0000256" key="2">
    <source>
        <dbReference type="ARBA" id="ARBA00022692"/>
    </source>
</evidence>